<gene>
    <name evidence="1" type="ORF">OC842_003400</name>
</gene>
<protein>
    <submittedName>
        <fullName evidence="1">Uncharacterized protein</fullName>
    </submittedName>
</protein>
<sequence>MCAGKVSALHCPVCSEFIEFHFGVDACAPIKSGALTCCTTLSSPPVKQNKVTAATQCLACLADAPRRAEAAKKAAEAAAKEAKAAEEAIIPKVFGDGDADLTLHSAQYW</sequence>
<dbReference type="AlphaFoldDB" id="A0AAN6JL83"/>
<proteinExistence type="predicted"/>
<accession>A0AAN6JL83</accession>
<evidence type="ECO:0000313" key="1">
    <source>
        <dbReference type="EMBL" id="KAK0532106.1"/>
    </source>
</evidence>
<dbReference type="EMBL" id="JAPDMQ010000168">
    <property type="protein sequence ID" value="KAK0532106.1"/>
    <property type="molecule type" value="Genomic_DNA"/>
</dbReference>
<keyword evidence="2" id="KW-1185">Reference proteome</keyword>
<dbReference type="Proteomes" id="UP001176521">
    <property type="component" value="Unassembled WGS sequence"/>
</dbReference>
<name>A0AAN6JL83_9BASI</name>
<evidence type="ECO:0000313" key="2">
    <source>
        <dbReference type="Proteomes" id="UP001176521"/>
    </source>
</evidence>
<reference evidence="1" key="1">
    <citation type="journal article" date="2023" name="PhytoFront">
        <title>Draft Genome Resources of Seven Strains of Tilletia horrida, Causal Agent of Kernel Smut of Rice.</title>
        <authorList>
            <person name="Khanal S."/>
            <person name="Antony Babu S."/>
            <person name="Zhou X.G."/>
        </authorList>
    </citation>
    <scope>NUCLEOTIDE SEQUENCE</scope>
    <source>
        <strain evidence="1">TX3</strain>
    </source>
</reference>
<organism evidence="1 2">
    <name type="scientific">Tilletia horrida</name>
    <dbReference type="NCBI Taxonomy" id="155126"/>
    <lineage>
        <taxon>Eukaryota</taxon>
        <taxon>Fungi</taxon>
        <taxon>Dikarya</taxon>
        <taxon>Basidiomycota</taxon>
        <taxon>Ustilaginomycotina</taxon>
        <taxon>Exobasidiomycetes</taxon>
        <taxon>Tilletiales</taxon>
        <taxon>Tilletiaceae</taxon>
        <taxon>Tilletia</taxon>
    </lineage>
</organism>
<comment type="caution">
    <text evidence="1">The sequence shown here is derived from an EMBL/GenBank/DDBJ whole genome shotgun (WGS) entry which is preliminary data.</text>
</comment>